<comment type="function">
    <text evidence="1">Required for selective autophagic degradation of the nucleus (nucleophagy) as well as for mitophagy which contributes to regulate mitochondrial quantity and quality by eliminating the mitochondria to a basal level to fulfill cellular energy requirements and preventing excess ROS production.</text>
</comment>
<dbReference type="Proteomes" id="UP001362999">
    <property type="component" value="Unassembled WGS sequence"/>
</dbReference>
<dbReference type="EC" id="3.4.22.-" evidence="1"/>
<dbReference type="InterPro" id="IPR046792">
    <property type="entry name" value="Peptidase_C54_cat"/>
</dbReference>
<sequence length="522" mass="57203">MANDWLTENSGQLNSSVHRRRRWLLTTKSGRYLRIADVSGATSSPHVLPLIVCRLHAILDLPIFSVLPQFASKRAPADEDRGEKWMMAVEFEPAQKWSGCPGPGRSVNGSSSRVARLIGVVVWGCRRGDKGRDGCELVRGWGRVSVTNMDHPSPLPPPHRRKKKSWPLGVTKGWTSATGWGCMLRMSQSLLATALDRVALRRVGSDDGLSCPLHSPPPSTATSSFYPSLPRWSWTQGVVSGFPCSSKESTATQLQFSGGLCVRFDIEPGGEVGSQTCGGCRLRVLWVEATSLRLSIRHHHPHLRIALRTATTRDLFRDPSTHRTPRLNTLNLLVFEAWKWFDNEAEGAVIIGAQRLAVPTAVSIHLNPWAWCPSMSHYFIGVPSDDISNGESMICTTVHPLSSTLSRVRTYAINLGFYFRGMSKFDTDTVLSPPDLPLQRRASYHLYARTLHIGTTVRDLPGTALSQVEALEMLPSRPVSSRPKFAVDNAPPPASSPPPPSFHVGVYAGYLRGGGGHGSCVG</sequence>
<comment type="caution">
    <text evidence="4">The sequence shown here is derived from an EMBL/GenBank/DDBJ whole genome shotgun (WGS) entry which is preliminary data.</text>
</comment>
<keyword evidence="1" id="KW-0539">Nucleus</keyword>
<evidence type="ECO:0000313" key="4">
    <source>
        <dbReference type="EMBL" id="KAK6988654.1"/>
    </source>
</evidence>
<protein>
    <recommendedName>
        <fullName evidence="1">Cysteine protease</fullName>
        <ecNumber evidence="1">3.4.22.-</ecNumber>
    </recommendedName>
</protein>
<keyword evidence="5" id="KW-1185">Reference proteome</keyword>
<organism evidence="4 5">
    <name type="scientific">Favolaschia claudopus</name>
    <dbReference type="NCBI Taxonomy" id="2862362"/>
    <lineage>
        <taxon>Eukaryota</taxon>
        <taxon>Fungi</taxon>
        <taxon>Dikarya</taxon>
        <taxon>Basidiomycota</taxon>
        <taxon>Agaricomycotina</taxon>
        <taxon>Agaricomycetes</taxon>
        <taxon>Agaricomycetidae</taxon>
        <taxon>Agaricales</taxon>
        <taxon>Marasmiineae</taxon>
        <taxon>Mycenaceae</taxon>
        <taxon>Favolaschia</taxon>
    </lineage>
</organism>
<evidence type="ECO:0000256" key="1">
    <source>
        <dbReference type="RuleBase" id="RU363115"/>
    </source>
</evidence>
<dbReference type="GO" id="GO:0005634">
    <property type="term" value="C:nucleus"/>
    <property type="evidence" value="ECO:0007669"/>
    <property type="project" value="UniProtKB-SubCell"/>
</dbReference>
<dbReference type="SUPFAM" id="SSF54001">
    <property type="entry name" value="Cysteine proteinases"/>
    <property type="match status" value="1"/>
</dbReference>
<reference evidence="4 5" key="1">
    <citation type="journal article" date="2024" name="J Genomics">
        <title>Draft genome sequencing and assembly of Favolaschia claudopus CIRM-BRFM 2984 isolated from oak limbs.</title>
        <authorList>
            <person name="Navarro D."/>
            <person name="Drula E."/>
            <person name="Chaduli D."/>
            <person name="Cazenave R."/>
            <person name="Ahrendt S."/>
            <person name="Wang J."/>
            <person name="Lipzen A."/>
            <person name="Daum C."/>
            <person name="Barry K."/>
            <person name="Grigoriev I.V."/>
            <person name="Favel A."/>
            <person name="Rosso M.N."/>
            <person name="Martin F."/>
        </authorList>
    </citation>
    <scope>NUCLEOTIDE SEQUENCE [LARGE SCALE GENOMIC DNA]</scope>
    <source>
        <strain evidence="4 5">CIRM-BRFM 2984</strain>
    </source>
</reference>
<comment type="similarity">
    <text evidence="1">Belongs to the peptidase C54 family.</text>
</comment>
<name>A0AAV9ZQ70_9AGAR</name>
<dbReference type="InterPro" id="IPR038765">
    <property type="entry name" value="Papain-like_cys_pep_sf"/>
</dbReference>
<evidence type="ECO:0000259" key="3">
    <source>
        <dbReference type="Pfam" id="PF03416"/>
    </source>
</evidence>
<feature type="compositionally biased region" description="Pro residues" evidence="2">
    <location>
        <begin position="490"/>
        <end position="499"/>
    </location>
</feature>
<feature type="region of interest" description="Disordered" evidence="2">
    <location>
        <begin position="479"/>
        <end position="499"/>
    </location>
</feature>
<dbReference type="GO" id="GO:0008234">
    <property type="term" value="F:cysteine-type peptidase activity"/>
    <property type="evidence" value="ECO:0007669"/>
    <property type="project" value="InterPro"/>
</dbReference>
<proteinExistence type="inferred from homology"/>
<keyword evidence="1" id="KW-0378">Hydrolase</keyword>
<evidence type="ECO:0000313" key="5">
    <source>
        <dbReference type="Proteomes" id="UP001362999"/>
    </source>
</evidence>
<keyword evidence="1" id="KW-0645">Protease</keyword>
<accession>A0AAV9ZQ70</accession>
<dbReference type="GO" id="GO:0005737">
    <property type="term" value="C:cytoplasm"/>
    <property type="evidence" value="ECO:0007669"/>
    <property type="project" value="UniProtKB-SubCell"/>
</dbReference>
<dbReference type="GO" id="GO:0019786">
    <property type="term" value="F:protein-phosphatidylethanolamide deconjugating activity"/>
    <property type="evidence" value="ECO:0007669"/>
    <property type="project" value="InterPro"/>
</dbReference>
<dbReference type="GO" id="GO:0006508">
    <property type="term" value="P:proteolysis"/>
    <property type="evidence" value="ECO:0007669"/>
    <property type="project" value="UniProtKB-KW"/>
</dbReference>
<evidence type="ECO:0000256" key="2">
    <source>
        <dbReference type="SAM" id="MobiDB-lite"/>
    </source>
</evidence>
<comment type="subcellular location">
    <subcellularLocation>
        <location evidence="1">Nucleus</location>
    </subcellularLocation>
    <subcellularLocation>
        <location evidence="1">Cytoplasm</location>
    </subcellularLocation>
</comment>
<keyword evidence="1" id="KW-0963">Cytoplasm</keyword>
<dbReference type="EMBL" id="JAWWNJ010000121">
    <property type="protein sequence ID" value="KAK6988654.1"/>
    <property type="molecule type" value="Genomic_DNA"/>
</dbReference>
<gene>
    <name evidence="4" type="ORF">R3P38DRAFT_2804436</name>
</gene>
<feature type="domain" description="Peptidase C54 catalytic" evidence="3">
    <location>
        <begin position="170"/>
        <end position="202"/>
    </location>
</feature>
<dbReference type="AlphaFoldDB" id="A0AAV9ZQ70"/>
<dbReference type="Pfam" id="PF03416">
    <property type="entry name" value="Peptidase_C54"/>
    <property type="match status" value="1"/>
</dbReference>